<organism evidence="4 5">
    <name type="scientific">Slackia heliotrinireducens (strain ATCC 29202 / DSM 20476 / NCTC 11029 / RHS 1)</name>
    <name type="common">Peptococcus heliotrinreducens</name>
    <dbReference type="NCBI Taxonomy" id="471855"/>
    <lineage>
        <taxon>Bacteria</taxon>
        <taxon>Bacillati</taxon>
        <taxon>Actinomycetota</taxon>
        <taxon>Coriobacteriia</taxon>
        <taxon>Eggerthellales</taxon>
        <taxon>Eggerthellaceae</taxon>
        <taxon>Slackia</taxon>
    </lineage>
</organism>
<dbReference type="eggNOG" id="COG1309">
    <property type="taxonomic scope" value="Bacteria"/>
</dbReference>
<dbReference type="InterPro" id="IPR050624">
    <property type="entry name" value="HTH-type_Tx_Regulator"/>
</dbReference>
<gene>
    <name evidence="4" type="ordered locus">Shel_22230</name>
</gene>
<accession>C7N111</accession>
<dbReference type="RefSeq" id="WP_012799333.1">
    <property type="nucleotide sequence ID" value="NC_013165.1"/>
</dbReference>
<name>C7N111_SLAHD</name>
<dbReference type="SUPFAM" id="SSF46689">
    <property type="entry name" value="Homeodomain-like"/>
    <property type="match status" value="1"/>
</dbReference>
<dbReference type="PROSITE" id="PS50977">
    <property type="entry name" value="HTH_TETR_2"/>
    <property type="match status" value="1"/>
</dbReference>
<feature type="domain" description="HTH tetR-type" evidence="3">
    <location>
        <begin position="5"/>
        <end position="65"/>
    </location>
</feature>
<reference evidence="4 5" key="1">
    <citation type="journal article" date="2009" name="Stand. Genomic Sci.">
        <title>Complete genome sequence of Slackia heliotrinireducens type strain (RHS 1).</title>
        <authorList>
            <person name="Pukall R."/>
            <person name="Lapidus A."/>
            <person name="Nolan M."/>
            <person name="Copeland A."/>
            <person name="Glavina Del Rio T."/>
            <person name="Lucas S."/>
            <person name="Chen F."/>
            <person name="Tice H."/>
            <person name="Cheng J.F."/>
            <person name="Chertkov O."/>
            <person name="Bruce D."/>
            <person name="Goodwin L."/>
            <person name="Kuske C."/>
            <person name="Brettin T."/>
            <person name="Detter J.C."/>
            <person name="Han C."/>
            <person name="Pitluck S."/>
            <person name="Pati A."/>
            <person name="Mavrommatis K."/>
            <person name="Ivanova N."/>
            <person name="Ovchinnikova G."/>
            <person name="Chen A."/>
            <person name="Palaniappan K."/>
            <person name="Schneider S."/>
            <person name="Rohde M."/>
            <person name="Chain P."/>
            <person name="D'haeseleer P."/>
            <person name="Goker M."/>
            <person name="Bristow J."/>
            <person name="Eisen J.A."/>
            <person name="Markowitz V."/>
            <person name="Kyrpides N.C."/>
            <person name="Klenk H.P."/>
            <person name="Hugenholtz P."/>
        </authorList>
    </citation>
    <scope>NUCLEOTIDE SEQUENCE [LARGE SCALE GENOMIC DNA]</scope>
    <source>
        <strain evidence="5">ATCC 29202 / DSM 20476 / NCTC 11029 / RHS 1</strain>
    </source>
</reference>
<dbReference type="HOGENOM" id="CLU_087539_2_0_11"/>
<proteinExistence type="predicted"/>
<dbReference type="PANTHER" id="PTHR43479">
    <property type="entry name" value="ACREF/ENVCD OPERON REPRESSOR-RELATED"/>
    <property type="match status" value="1"/>
</dbReference>
<dbReference type="Pfam" id="PF00440">
    <property type="entry name" value="TetR_N"/>
    <property type="match status" value="1"/>
</dbReference>
<dbReference type="KEGG" id="shi:Shel_22230"/>
<keyword evidence="1 2" id="KW-0238">DNA-binding</keyword>
<evidence type="ECO:0000256" key="1">
    <source>
        <dbReference type="ARBA" id="ARBA00023125"/>
    </source>
</evidence>
<feature type="DNA-binding region" description="H-T-H motif" evidence="2">
    <location>
        <begin position="28"/>
        <end position="47"/>
    </location>
</feature>
<dbReference type="GO" id="GO:0003677">
    <property type="term" value="F:DNA binding"/>
    <property type="evidence" value="ECO:0007669"/>
    <property type="project" value="UniProtKB-UniRule"/>
</dbReference>
<evidence type="ECO:0000259" key="3">
    <source>
        <dbReference type="PROSITE" id="PS50977"/>
    </source>
</evidence>
<evidence type="ECO:0000256" key="2">
    <source>
        <dbReference type="PROSITE-ProRule" id="PRU00335"/>
    </source>
</evidence>
<dbReference type="PANTHER" id="PTHR43479:SF7">
    <property type="entry name" value="TETR-FAMILY TRANSCRIPTIONAL REGULATOR"/>
    <property type="match status" value="1"/>
</dbReference>
<dbReference type="EMBL" id="CP001684">
    <property type="protein sequence ID" value="ACV23233.1"/>
    <property type="molecule type" value="Genomic_DNA"/>
</dbReference>
<dbReference type="InterPro" id="IPR009057">
    <property type="entry name" value="Homeodomain-like_sf"/>
</dbReference>
<evidence type="ECO:0000313" key="4">
    <source>
        <dbReference type="EMBL" id="ACV23233.1"/>
    </source>
</evidence>
<dbReference type="InterPro" id="IPR001647">
    <property type="entry name" value="HTH_TetR"/>
</dbReference>
<keyword evidence="5" id="KW-1185">Reference proteome</keyword>
<dbReference type="AlphaFoldDB" id="C7N111"/>
<dbReference type="Proteomes" id="UP000002026">
    <property type="component" value="Chromosome"/>
</dbReference>
<evidence type="ECO:0000313" key="5">
    <source>
        <dbReference type="Proteomes" id="UP000002026"/>
    </source>
</evidence>
<protein>
    <submittedName>
        <fullName evidence="4">Transcriptional regulator</fullName>
    </submittedName>
</protein>
<dbReference type="Gene3D" id="1.10.357.10">
    <property type="entry name" value="Tetracycline Repressor, domain 2"/>
    <property type="match status" value="1"/>
</dbReference>
<sequence length="187" mass="21223">MIERKGTKQLIAESFVELLGSAKIKDITVGDIARNCGVSSRTFYYHFADKFELVEYVYEMQLRQAAQSWGDYRSLLLGSVGIVESLGTYVEHSTESVPGVIHPLDRMADCSVRVYREIIEERLDPEVLTDKVLFELYYYNYLTLKAYMDWTISSSGRSGECLVDYVLACMPPDLEPILNCGKATDSQ</sequence>
<dbReference type="STRING" id="471855.Shel_22230"/>